<accession>A0A8S2S8F0</accession>
<organism evidence="1 2">
    <name type="scientific">Rotaria magnacalcarata</name>
    <dbReference type="NCBI Taxonomy" id="392030"/>
    <lineage>
        <taxon>Eukaryota</taxon>
        <taxon>Metazoa</taxon>
        <taxon>Spiralia</taxon>
        <taxon>Gnathifera</taxon>
        <taxon>Rotifera</taxon>
        <taxon>Eurotatoria</taxon>
        <taxon>Bdelloidea</taxon>
        <taxon>Philodinida</taxon>
        <taxon>Philodinidae</taxon>
        <taxon>Rotaria</taxon>
    </lineage>
</organism>
<evidence type="ECO:0000313" key="1">
    <source>
        <dbReference type="EMBL" id="CAF4205153.1"/>
    </source>
</evidence>
<reference evidence="1" key="1">
    <citation type="submission" date="2021-02" db="EMBL/GenBank/DDBJ databases">
        <authorList>
            <person name="Nowell W R."/>
        </authorList>
    </citation>
    <scope>NUCLEOTIDE SEQUENCE</scope>
</reference>
<proteinExistence type="predicted"/>
<comment type="caution">
    <text evidence="1">The sequence shown here is derived from an EMBL/GenBank/DDBJ whole genome shotgun (WGS) entry which is preliminary data.</text>
</comment>
<dbReference type="Gene3D" id="3.80.10.10">
    <property type="entry name" value="Ribonuclease Inhibitor"/>
    <property type="match status" value="1"/>
</dbReference>
<dbReference type="AlphaFoldDB" id="A0A8S2S8F0"/>
<dbReference type="Proteomes" id="UP000676336">
    <property type="component" value="Unassembled WGS sequence"/>
</dbReference>
<protein>
    <submittedName>
        <fullName evidence="1">Uncharacterized protein</fullName>
    </submittedName>
</protein>
<name>A0A8S2S8F0_9BILA</name>
<dbReference type="InterPro" id="IPR032675">
    <property type="entry name" value="LRR_dom_sf"/>
</dbReference>
<dbReference type="SUPFAM" id="SSF52047">
    <property type="entry name" value="RNI-like"/>
    <property type="match status" value="1"/>
</dbReference>
<dbReference type="EMBL" id="CAJOBI010019211">
    <property type="protein sequence ID" value="CAF4205153.1"/>
    <property type="molecule type" value="Genomic_DNA"/>
</dbReference>
<gene>
    <name evidence="1" type="ORF">SMN809_LOCUS22070</name>
</gene>
<feature type="non-terminal residue" evidence="1">
    <location>
        <position position="117"/>
    </location>
</feature>
<sequence>LSDDDDTPCQIKLFLSQFQIEQFTRLRSLTLPDVQTSWLQHILSNLNKLERLNSLKLVTTPFSGRIYERSDCLINYTVENRLKFIPLSHLQHLEISNCSVDDLENIFTRAPQLKSLN</sequence>
<feature type="non-terminal residue" evidence="1">
    <location>
        <position position="1"/>
    </location>
</feature>
<evidence type="ECO:0000313" key="2">
    <source>
        <dbReference type="Proteomes" id="UP000676336"/>
    </source>
</evidence>